<sequence length="283" mass="32362">MFLERTVSMKLCGQWNSPHCKIHLYEGFLNGEDDAPYQGVLPTIRPTIYYGRTAGDFKLFLSNIPQNTIPSLAALEPNDAVYIRDIRPDSRIHMDMGVNESPKPRLIDDIFIFRTHKEHFAIRCDKIWTHDYLKQTLQGYITTLKTPGMLADPDLNVVWLAPQNKQGVWVNSDRRAVVEEVFTTNDMNYGSSYYIQEAEPNEDCKPLIELRTTDISEPADSEGYPWILKKWAGLEYWTSWDGIFKGRQTITIRNEIEYPDPLAGLSAGPAIATPFIGDNLPYP</sequence>
<proteinExistence type="predicted"/>
<protein>
    <submittedName>
        <fullName evidence="1">Uncharacterized protein</fullName>
    </submittedName>
</protein>
<dbReference type="EMBL" id="CP055903">
    <property type="protein sequence ID" value="QKX64093.1"/>
    <property type="molecule type" value="Genomic_DNA"/>
</dbReference>
<accession>A0A7H8RHP3</accession>
<dbReference type="GeneID" id="55998744"/>
<keyword evidence="2" id="KW-1185">Reference proteome</keyword>
<dbReference type="Proteomes" id="UP000509510">
    <property type="component" value="Chromosome VI"/>
</dbReference>
<evidence type="ECO:0000313" key="2">
    <source>
        <dbReference type="Proteomes" id="UP000509510"/>
    </source>
</evidence>
<name>A0A7H8RHP3_TALRU</name>
<evidence type="ECO:0000313" key="1">
    <source>
        <dbReference type="EMBL" id="QKX64093.1"/>
    </source>
</evidence>
<gene>
    <name evidence="1" type="ORF">TRUGW13939_11266</name>
</gene>
<dbReference type="AlphaFoldDB" id="A0A7H8RHP3"/>
<dbReference type="RefSeq" id="XP_035350267.1">
    <property type="nucleotide sequence ID" value="XM_035494374.1"/>
</dbReference>
<reference evidence="2" key="1">
    <citation type="submission" date="2020-06" db="EMBL/GenBank/DDBJ databases">
        <title>A chromosome-scale genome assembly of Talaromyces rugulosus W13939.</title>
        <authorList>
            <person name="Wang B."/>
            <person name="Guo L."/>
            <person name="Ye K."/>
            <person name="Wang L."/>
        </authorList>
    </citation>
    <scope>NUCLEOTIDE SEQUENCE [LARGE SCALE GENOMIC DNA]</scope>
    <source>
        <strain evidence="2">W13939</strain>
    </source>
</reference>
<organism evidence="1 2">
    <name type="scientific">Talaromyces rugulosus</name>
    <name type="common">Penicillium rugulosum</name>
    <dbReference type="NCBI Taxonomy" id="121627"/>
    <lineage>
        <taxon>Eukaryota</taxon>
        <taxon>Fungi</taxon>
        <taxon>Dikarya</taxon>
        <taxon>Ascomycota</taxon>
        <taxon>Pezizomycotina</taxon>
        <taxon>Eurotiomycetes</taxon>
        <taxon>Eurotiomycetidae</taxon>
        <taxon>Eurotiales</taxon>
        <taxon>Trichocomaceae</taxon>
        <taxon>Talaromyces</taxon>
        <taxon>Talaromyces sect. Islandici</taxon>
    </lineage>
</organism>
<dbReference type="KEGG" id="trg:TRUGW13939_11266"/>